<feature type="compositionally biased region" description="Basic and acidic residues" evidence="1">
    <location>
        <begin position="14"/>
        <end position="30"/>
    </location>
</feature>
<evidence type="ECO:0008006" key="4">
    <source>
        <dbReference type="Google" id="ProtNLM"/>
    </source>
</evidence>
<reference evidence="3" key="1">
    <citation type="submission" date="2020-02" db="EMBL/GenBank/DDBJ databases">
        <title>Streptomyces sp. ASO4wet.</title>
        <authorList>
            <person name="Risdian C."/>
            <person name="Landwehr W."/>
            <person name="Schupp P."/>
            <person name="Wink J."/>
        </authorList>
    </citation>
    <scope>NUCLEOTIDE SEQUENCE [LARGE SCALE GENOMIC DNA]</scope>
    <source>
        <strain evidence="3">ASO4wet</strain>
    </source>
</reference>
<accession>A0A7T1T4T3</accession>
<sequence length="75" mass="8370">MFNLIEELFSPSRRHTEDERRRLEHTRVEEGSNDPGQGPIDLSSGHVLIRPREQQATKTDTAADAGTEPNGDGSR</sequence>
<protein>
    <recommendedName>
        <fullName evidence="4">Regulatory protein</fullName>
    </recommendedName>
</protein>
<dbReference type="RefSeq" id="WP_197350188.1">
    <property type="nucleotide sequence ID" value="NZ_CP048882.1"/>
</dbReference>
<gene>
    <name evidence="2" type="ORF">G4Z16_08365</name>
</gene>
<evidence type="ECO:0000313" key="2">
    <source>
        <dbReference type="EMBL" id="QPP06409.1"/>
    </source>
</evidence>
<dbReference type="KEGG" id="sbat:G4Z16_08365"/>
<evidence type="ECO:0000256" key="1">
    <source>
        <dbReference type="SAM" id="MobiDB-lite"/>
    </source>
</evidence>
<keyword evidence="3" id="KW-1185">Reference proteome</keyword>
<name>A0A7T1T4T3_9ACTN</name>
<organism evidence="2 3">
    <name type="scientific">Streptomyces bathyalis</name>
    <dbReference type="NCBI Taxonomy" id="2710756"/>
    <lineage>
        <taxon>Bacteria</taxon>
        <taxon>Bacillati</taxon>
        <taxon>Actinomycetota</taxon>
        <taxon>Actinomycetes</taxon>
        <taxon>Kitasatosporales</taxon>
        <taxon>Streptomycetaceae</taxon>
        <taxon>Streptomyces</taxon>
    </lineage>
</organism>
<evidence type="ECO:0000313" key="3">
    <source>
        <dbReference type="Proteomes" id="UP000595046"/>
    </source>
</evidence>
<dbReference type="Proteomes" id="UP000595046">
    <property type="component" value="Chromosome"/>
</dbReference>
<dbReference type="AlphaFoldDB" id="A0A7T1T4T3"/>
<feature type="compositionally biased region" description="Low complexity" evidence="1">
    <location>
        <begin position="56"/>
        <end position="67"/>
    </location>
</feature>
<dbReference type="Pfam" id="PF19690">
    <property type="entry name" value="DUF6191"/>
    <property type="match status" value="1"/>
</dbReference>
<feature type="region of interest" description="Disordered" evidence="1">
    <location>
        <begin position="1"/>
        <end position="75"/>
    </location>
</feature>
<proteinExistence type="predicted"/>
<dbReference type="InterPro" id="IPR045684">
    <property type="entry name" value="DUF6191"/>
</dbReference>
<dbReference type="EMBL" id="CP048882">
    <property type="protein sequence ID" value="QPP06409.1"/>
    <property type="molecule type" value="Genomic_DNA"/>
</dbReference>